<evidence type="ECO:0000256" key="2">
    <source>
        <dbReference type="ARBA" id="ARBA00010050"/>
    </source>
</evidence>
<dbReference type="PANTHER" id="PTHR13768">
    <property type="entry name" value="SOLUBLE NSF ATTACHMENT PROTEIN SNAP"/>
    <property type="match status" value="1"/>
</dbReference>
<name>A0A7J7LXD3_9MAGN</name>
<dbReference type="OrthoDB" id="9984275at2759"/>
<dbReference type="InterPro" id="IPR011990">
    <property type="entry name" value="TPR-like_helical_dom_sf"/>
</dbReference>
<evidence type="ECO:0000256" key="6">
    <source>
        <dbReference type="ARBA" id="ARBA00023136"/>
    </source>
</evidence>
<protein>
    <recommendedName>
        <fullName evidence="7">Gamma-soluble NSF attachment protein</fullName>
    </recommendedName>
    <alternativeName>
        <fullName evidence="8">N-ethylmaleimide-sensitive factor attachment protein gamma</fullName>
    </alternativeName>
</protein>
<evidence type="ECO:0000313" key="10">
    <source>
        <dbReference type="Proteomes" id="UP000541444"/>
    </source>
</evidence>
<keyword evidence="3" id="KW-0813">Transport</keyword>
<keyword evidence="10" id="KW-1185">Reference proteome</keyword>
<dbReference type="GO" id="GO:0016192">
    <property type="term" value="P:vesicle-mediated transport"/>
    <property type="evidence" value="ECO:0007669"/>
    <property type="project" value="UniProtKB-KW"/>
</dbReference>
<evidence type="ECO:0000256" key="7">
    <source>
        <dbReference type="ARBA" id="ARBA00040047"/>
    </source>
</evidence>
<evidence type="ECO:0000256" key="8">
    <source>
        <dbReference type="ARBA" id="ARBA00042485"/>
    </source>
</evidence>
<dbReference type="GO" id="GO:0031201">
    <property type="term" value="C:SNARE complex"/>
    <property type="evidence" value="ECO:0007669"/>
    <property type="project" value="TreeGrafter"/>
</dbReference>
<evidence type="ECO:0000256" key="5">
    <source>
        <dbReference type="ARBA" id="ARBA00022927"/>
    </source>
</evidence>
<accession>A0A7J7LXD3</accession>
<dbReference type="GO" id="GO:0005774">
    <property type="term" value="C:vacuolar membrane"/>
    <property type="evidence" value="ECO:0007669"/>
    <property type="project" value="TreeGrafter"/>
</dbReference>
<reference evidence="9 10" key="1">
    <citation type="journal article" date="2020" name="IScience">
        <title>Genome Sequencing of the Endangered Kingdonia uniflora (Circaeasteraceae, Ranunculales) Reveals Potential Mechanisms of Evolutionary Specialization.</title>
        <authorList>
            <person name="Sun Y."/>
            <person name="Deng T."/>
            <person name="Zhang A."/>
            <person name="Moore M.J."/>
            <person name="Landis J.B."/>
            <person name="Lin N."/>
            <person name="Zhang H."/>
            <person name="Zhang X."/>
            <person name="Huang J."/>
            <person name="Zhang X."/>
            <person name="Sun H."/>
            <person name="Wang H."/>
        </authorList>
    </citation>
    <scope>NUCLEOTIDE SEQUENCE [LARGE SCALE GENOMIC DNA]</scope>
    <source>
        <strain evidence="9">TB1705</strain>
        <tissue evidence="9">Leaf</tissue>
    </source>
</reference>
<dbReference type="InterPro" id="IPR000744">
    <property type="entry name" value="NSF_attach"/>
</dbReference>
<evidence type="ECO:0000313" key="9">
    <source>
        <dbReference type="EMBL" id="KAF6147316.1"/>
    </source>
</evidence>
<keyword evidence="4" id="KW-0931">ER-Golgi transport</keyword>
<evidence type="ECO:0000256" key="4">
    <source>
        <dbReference type="ARBA" id="ARBA00022892"/>
    </source>
</evidence>
<sequence>ALEDSSPDEAIRMYVDACAILEEDEKDQMAFDLYRAATSVYLKLERYNDAATFILRWGLAADKCGAINSQCMV</sequence>
<evidence type="ECO:0000256" key="1">
    <source>
        <dbReference type="ARBA" id="ARBA00004170"/>
    </source>
</evidence>
<organism evidence="9 10">
    <name type="scientific">Kingdonia uniflora</name>
    <dbReference type="NCBI Taxonomy" id="39325"/>
    <lineage>
        <taxon>Eukaryota</taxon>
        <taxon>Viridiplantae</taxon>
        <taxon>Streptophyta</taxon>
        <taxon>Embryophyta</taxon>
        <taxon>Tracheophyta</taxon>
        <taxon>Spermatophyta</taxon>
        <taxon>Magnoliopsida</taxon>
        <taxon>Ranunculales</taxon>
        <taxon>Circaeasteraceae</taxon>
        <taxon>Kingdonia</taxon>
    </lineage>
</organism>
<evidence type="ECO:0000256" key="3">
    <source>
        <dbReference type="ARBA" id="ARBA00022448"/>
    </source>
</evidence>
<gene>
    <name evidence="9" type="ORF">GIB67_009799</name>
</gene>
<proteinExistence type="inferred from homology"/>
<dbReference type="Gene3D" id="1.25.40.10">
    <property type="entry name" value="Tetratricopeptide repeat domain"/>
    <property type="match status" value="1"/>
</dbReference>
<comment type="subcellular location">
    <subcellularLocation>
        <location evidence="1">Membrane</location>
        <topology evidence="1">Peripheral membrane protein</topology>
    </subcellularLocation>
</comment>
<feature type="non-terminal residue" evidence="9">
    <location>
        <position position="1"/>
    </location>
</feature>
<keyword evidence="6" id="KW-0472">Membrane</keyword>
<dbReference type="GO" id="GO:0006886">
    <property type="term" value="P:intracellular protein transport"/>
    <property type="evidence" value="ECO:0007669"/>
    <property type="project" value="InterPro"/>
</dbReference>
<comment type="similarity">
    <text evidence="2">Belongs to the SNAP family.</text>
</comment>
<dbReference type="AlphaFoldDB" id="A0A7J7LXD3"/>
<dbReference type="GO" id="GO:0019905">
    <property type="term" value="F:syntaxin binding"/>
    <property type="evidence" value="ECO:0007669"/>
    <property type="project" value="TreeGrafter"/>
</dbReference>
<dbReference type="PANTHER" id="PTHR13768:SF2">
    <property type="entry name" value="GAMMA-SOLUBLE NSF ATTACHMENT PROTEIN"/>
    <property type="match status" value="1"/>
</dbReference>
<dbReference type="EMBL" id="JACGCM010001927">
    <property type="protein sequence ID" value="KAF6147316.1"/>
    <property type="molecule type" value="Genomic_DNA"/>
</dbReference>
<dbReference type="GO" id="GO:0005483">
    <property type="term" value="F:soluble NSF attachment protein activity"/>
    <property type="evidence" value="ECO:0007669"/>
    <property type="project" value="TreeGrafter"/>
</dbReference>
<comment type="caution">
    <text evidence="9">The sequence shown here is derived from an EMBL/GenBank/DDBJ whole genome shotgun (WGS) entry which is preliminary data.</text>
</comment>
<dbReference type="Proteomes" id="UP000541444">
    <property type="component" value="Unassembled WGS sequence"/>
</dbReference>
<keyword evidence="5" id="KW-0653">Protein transport</keyword>